<reference evidence="3" key="1">
    <citation type="submission" date="2016-04" db="EMBL/GenBank/DDBJ databases">
        <authorList>
            <person name="Nguyen H.D."/>
            <person name="Samba Siva P."/>
            <person name="Cullis J."/>
            <person name="Levesque C.A."/>
            <person name="Hambleton S."/>
        </authorList>
    </citation>
    <scope>NUCLEOTIDE SEQUENCE</scope>
    <source>
        <strain evidence="3">DAOMC 236416</strain>
    </source>
</reference>
<dbReference type="InterPro" id="IPR049150">
    <property type="entry name" value="EFR3_HEAT-like_rpt"/>
</dbReference>
<reference evidence="3" key="2">
    <citation type="journal article" date="2019" name="IMA Fungus">
        <title>Genome sequencing and comparison of five Tilletia species to identify candidate genes for the detection of regulated species infecting wheat.</title>
        <authorList>
            <person name="Nguyen H.D.T."/>
            <person name="Sultana T."/>
            <person name="Kesanakurti P."/>
            <person name="Hambleton S."/>
        </authorList>
    </citation>
    <scope>NUCLEOTIDE SEQUENCE</scope>
    <source>
        <strain evidence="3">DAOMC 236416</strain>
    </source>
</reference>
<evidence type="ECO:0000313" key="3">
    <source>
        <dbReference type="EMBL" id="KAE8239580.1"/>
    </source>
</evidence>
<dbReference type="PANTHER" id="PTHR47766">
    <property type="entry name" value="PROTEIN EFR3"/>
    <property type="match status" value="1"/>
</dbReference>
<protein>
    <submittedName>
        <fullName evidence="3">Uncharacterized protein</fullName>
    </submittedName>
</protein>
<dbReference type="GO" id="GO:0072659">
    <property type="term" value="P:protein localization to plasma membrane"/>
    <property type="evidence" value="ECO:0007669"/>
    <property type="project" value="InterPro"/>
</dbReference>
<gene>
    <name evidence="3" type="ORF">A4X13_0g8135</name>
</gene>
<feature type="non-terminal residue" evidence="3">
    <location>
        <position position="1"/>
    </location>
</feature>
<proteinExistence type="inferred from homology"/>
<evidence type="ECO:0000313" key="4">
    <source>
        <dbReference type="Proteomes" id="UP000077521"/>
    </source>
</evidence>
<keyword evidence="4" id="KW-1185">Reference proteome</keyword>
<dbReference type="Proteomes" id="UP000077521">
    <property type="component" value="Unassembled WGS sequence"/>
</dbReference>
<dbReference type="InterPro" id="IPR039786">
    <property type="entry name" value="EFR3"/>
</dbReference>
<dbReference type="PANTHER" id="PTHR47766:SF1">
    <property type="entry name" value="PROTEIN EFR3"/>
    <property type="match status" value="1"/>
</dbReference>
<dbReference type="AlphaFoldDB" id="A0A8T8SGB7"/>
<feature type="compositionally biased region" description="Basic and acidic residues" evidence="2">
    <location>
        <begin position="310"/>
        <end position="333"/>
    </location>
</feature>
<dbReference type="Pfam" id="PF21072">
    <property type="entry name" value="EFR3"/>
    <property type="match status" value="1"/>
</dbReference>
<name>A0A8T8SGB7_9BASI</name>
<organism evidence="3 4">
    <name type="scientific">Tilletia indica</name>
    <dbReference type="NCBI Taxonomy" id="43049"/>
    <lineage>
        <taxon>Eukaryota</taxon>
        <taxon>Fungi</taxon>
        <taxon>Dikarya</taxon>
        <taxon>Basidiomycota</taxon>
        <taxon>Ustilaginomycotina</taxon>
        <taxon>Exobasidiomycetes</taxon>
        <taxon>Tilletiales</taxon>
        <taxon>Tilletiaceae</taxon>
        <taxon>Tilletia</taxon>
    </lineage>
</organism>
<sequence length="370" mass="42058">MVITGVFHDPSSTDRQGKHRREKKGPDEGQQERHGYIEEFPRHPLLQLGLRILVAAVLQIYVKPHNLSTLLTMQPDEKAALARDPTMLEVKRPGLRSLSHEMKAFTRHELYLSGGLLSVNARFFVLIHLVEHRVENCHGERSTQPHTLIAMIASIFNSSDSIIGLNTAEMMNNLLGFIDRQVHYHTKDPLLESLVESVSSLGAYVFYADQIQNTSFSLHCTVRSERQVRNKCCIYAKITDVCIPSPLFASSITHTATEQHIHEDRAAFTHREHKIPRTKPQKRSTIDTNARCCRFFTPFFDFRPRLSKMREPGDISKHSAKKENLGHTTDAKARSRCRARPGQGPRTEQNGPVKTVMRIAQMEGVLLCQI</sequence>
<feature type="region of interest" description="Disordered" evidence="2">
    <location>
        <begin position="1"/>
        <end position="32"/>
    </location>
</feature>
<comment type="similarity">
    <text evidence="1">Belongs to the EFR3 family.</text>
</comment>
<accession>A0A8T8SGB7</accession>
<evidence type="ECO:0000256" key="1">
    <source>
        <dbReference type="ARBA" id="ARBA00010216"/>
    </source>
</evidence>
<evidence type="ECO:0000256" key="2">
    <source>
        <dbReference type="SAM" id="MobiDB-lite"/>
    </source>
</evidence>
<comment type="caution">
    <text evidence="3">The sequence shown here is derived from an EMBL/GenBank/DDBJ whole genome shotgun (WGS) entry which is preliminary data.</text>
</comment>
<feature type="region of interest" description="Disordered" evidence="2">
    <location>
        <begin position="310"/>
        <end position="354"/>
    </location>
</feature>
<dbReference type="EMBL" id="LWDF02001270">
    <property type="protein sequence ID" value="KAE8239580.1"/>
    <property type="molecule type" value="Genomic_DNA"/>
</dbReference>